<dbReference type="PROSITE" id="PS51186">
    <property type="entry name" value="GNAT"/>
    <property type="match status" value="1"/>
</dbReference>
<evidence type="ECO:0000259" key="3">
    <source>
        <dbReference type="PROSITE" id="PS51186"/>
    </source>
</evidence>
<dbReference type="InterPro" id="IPR000182">
    <property type="entry name" value="GNAT_dom"/>
</dbReference>
<dbReference type="GO" id="GO:0008080">
    <property type="term" value="F:N-acetyltransferase activity"/>
    <property type="evidence" value="ECO:0007669"/>
    <property type="project" value="TreeGrafter"/>
</dbReference>
<organism evidence="4 5">
    <name type="scientific">Microvirga aerilata</name>
    <dbReference type="NCBI Taxonomy" id="670292"/>
    <lineage>
        <taxon>Bacteria</taxon>
        <taxon>Pseudomonadati</taxon>
        <taxon>Pseudomonadota</taxon>
        <taxon>Alphaproteobacteria</taxon>
        <taxon>Hyphomicrobiales</taxon>
        <taxon>Methylobacteriaceae</taxon>
        <taxon>Microvirga</taxon>
    </lineage>
</organism>
<dbReference type="Pfam" id="PF00583">
    <property type="entry name" value="Acetyltransf_1"/>
    <property type="match status" value="1"/>
</dbReference>
<evidence type="ECO:0000256" key="2">
    <source>
        <dbReference type="ARBA" id="ARBA00023315"/>
    </source>
</evidence>
<dbReference type="AlphaFoldDB" id="A0A937D1K5"/>
<keyword evidence="1" id="KW-0808">Transferase</keyword>
<keyword evidence="5" id="KW-1185">Reference proteome</keyword>
<name>A0A937D1K5_9HYPH</name>
<sequence>MSPSHPPALDALGHRLSIADAMDATAILSLARAFHAEDGHPLSYQGERALGHLFADQTHGLVFKIESTSDVIGYAVLCFGYSVELGGRDVFLDDFYIIPSERGHGLGRSVMNALISFARDAGCAAMHLEVVAGNRAEVLYRRLGFQDRGSAFLTLRI</sequence>
<dbReference type="EMBL" id="JAEQMY010000011">
    <property type="protein sequence ID" value="MBL0404235.1"/>
    <property type="molecule type" value="Genomic_DNA"/>
</dbReference>
<accession>A0A937D1K5</accession>
<dbReference type="SUPFAM" id="SSF55729">
    <property type="entry name" value="Acyl-CoA N-acyltransferases (Nat)"/>
    <property type="match status" value="1"/>
</dbReference>
<dbReference type="Proteomes" id="UP000605848">
    <property type="component" value="Unassembled WGS sequence"/>
</dbReference>
<reference evidence="4" key="1">
    <citation type="submission" date="2021-01" db="EMBL/GenBank/DDBJ databases">
        <title>Microvirga sp.</title>
        <authorList>
            <person name="Kim M.K."/>
        </authorList>
    </citation>
    <scope>NUCLEOTIDE SEQUENCE</scope>
    <source>
        <strain evidence="4">5420S-16</strain>
    </source>
</reference>
<dbReference type="Gene3D" id="3.40.630.30">
    <property type="match status" value="1"/>
</dbReference>
<evidence type="ECO:0000313" key="5">
    <source>
        <dbReference type="Proteomes" id="UP000605848"/>
    </source>
</evidence>
<gene>
    <name evidence="4" type="ORF">JKG68_09675</name>
</gene>
<dbReference type="InterPro" id="IPR051016">
    <property type="entry name" value="Diverse_Substrate_AcTransf"/>
</dbReference>
<dbReference type="PANTHER" id="PTHR10545:SF29">
    <property type="entry name" value="GH14572P-RELATED"/>
    <property type="match status" value="1"/>
</dbReference>
<proteinExistence type="predicted"/>
<comment type="caution">
    <text evidence="4">The sequence shown here is derived from an EMBL/GenBank/DDBJ whole genome shotgun (WGS) entry which is preliminary data.</text>
</comment>
<keyword evidence="2" id="KW-0012">Acyltransferase</keyword>
<dbReference type="InterPro" id="IPR016181">
    <property type="entry name" value="Acyl_CoA_acyltransferase"/>
</dbReference>
<dbReference type="RefSeq" id="WP_202058713.1">
    <property type="nucleotide sequence ID" value="NZ_JAEQMY010000011.1"/>
</dbReference>
<evidence type="ECO:0000256" key="1">
    <source>
        <dbReference type="ARBA" id="ARBA00022679"/>
    </source>
</evidence>
<protein>
    <submittedName>
        <fullName evidence="4">GNAT family N-acetyltransferase</fullName>
    </submittedName>
</protein>
<evidence type="ECO:0000313" key="4">
    <source>
        <dbReference type="EMBL" id="MBL0404235.1"/>
    </source>
</evidence>
<dbReference type="CDD" id="cd04301">
    <property type="entry name" value="NAT_SF"/>
    <property type="match status" value="1"/>
</dbReference>
<feature type="domain" description="N-acetyltransferase" evidence="3">
    <location>
        <begin position="14"/>
        <end position="157"/>
    </location>
</feature>
<dbReference type="PANTHER" id="PTHR10545">
    <property type="entry name" value="DIAMINE N-ACETYLTRANSFERASE"/>
    <property type="match status" value="1"/>
</dbReference>